<dbReference type="AlphaFoldDB" id="A0A849HAT9"/>
<accession>A0A849HAT9</accession>
<organism evidence="1 2">
    <name type="scientific">Knoellia koreensis</name>
    <dbReference type="NCBI Taxonomy" id="2730921"/>
    <lineage>
        <taxon>Bacteria</taxon>
        <taxon>Bacillati</taxon>
        <taxon>Actinomycetota</taxon>
        <taxon>Actinomycetes</taxon>
        <taxon>Micrococcales</taxon>
        <taxon>Intrasporangiaceae</taxon>
        <taxon>Knoellia</taxon>
    </lineage>
</organism>
<reference evidence="1 2" key="1">
    <citation type="submission" date="2020-04" db="EMBL/GenBank/DDBJ databases">
        <title>Knoellia sp. isolate from air conditioner.</title>
        <authorList>
            <person name="Chea S."/>
            <person name="Kim D.-U."/>
        </authorList>
    </citation>
    <scope>NUCLEOTIDE SEQUENCE [LARGE SCALE GENOMIC DNA]</scope>
    <source>
        <strain evidence="1 2">DB2414S</strain>
    </source>
</reference>
<dbReference type="EMBL" id="JABEPQ010000001">
    <property type="protein sequence ID" value="NNM44528.1"/>
    <property type="molecule type" value="Genomic_DNA"/>
</dbReference>
<dbReference type="Proteomes" id="UP000588586">
    <property type="component" value="Unassembled WGS sequence"/>
</dbReference>
<sequence>MTPCAYRRCSRPLDASQEAHGARFCRAAHRVAEYREQRADERARFVAESREIHAAIGDAVARHDFEEAAGLLARLDALVEGAARDILR</sequence>
<protein>
    <submittedName>
        <fullName evidence="1">Uncharacterized protein</fullName>
    </submittedName>
</protein>
<gene>
    <name evidence="1" type="ORF">HJG52_00705</name>
</gene>
<dbReference type="RefSeq" id="WP_171241671.1">
    <property type="nucleotide sequence ID" value="NZ_JABEPQ010000001.1"/>
</dbReference>
<comment type="caution">
    <text evidence="1">The sequence shown here is derived from an EMBL/GenBank/DDBJ whole genome shotgun (WGS) entry which is preliminary data.</text>
</comment>
<proteinExistence type="predicted"/>
<evidence type="ECO:0000313" key="2">
    <source>
        <dbReference type="Proteomes" id="UP000588586"/>
    </source>
</evidence>
<keyword evidence="2" id="KW-1185">Reference proteome</keyword>
<evidence type="ECO:0000313" key="1">
    <source>
        <dbReference type="EMBL" id="NNM44528.1"/>
    </source>
</evidence>
<name>A0A849HAT9_9MICO</name>